<organism evidence="3 4">
    <name type="scientific">Pseudoalteromonas distincta</name>
    <dbReference type="NCBI Taxonomy" id="77608"/>
    <lineage>
        <taxon>Bacteria</taxon>
        <taxon>Pseudomonadati</taxon>
        <taxon>Pseudomonadota</taxon>
        <taxon>Gammaproteobacteria</taxon>
        <taxon>Alteromonadales</taxon>
        <taxon>Pseudoalteromonadaceae</taxon>
        <taxon>Pseudoalteromonas</taxon>
    </lineage>
</organism>
<feature type="chain" id="PRO_5020231323" evidence="2">
    <location>
        <begin position="23"/>
        <end position="170"/>
    </location>
</feature>
<keyword evidence="2" id="KW-0732">Signal</keyword>
<accession>A0A4P9IZG4</accession>
<dbReference type="KEGG" id="pdv:FFU37_05375"/>
<feature type="signal peptide" evidence="2">
    <location>
        <begin position="1"/>
        <end position="22"/>
    </location>
</feature>
<protein>
    <submittedName>
        <fullName evidence="3">Uncharacterized protein</fullName>
    </submittedName>
</protein>
<evidence type="ECO:0000256" key="2">
    <source>
        <dbReference type="SAM" id="SignalP"/>
    </source>
</evidence>
<feature type="region of interest" description="Disordered" evidence="1">
    <location>
        <begin position="121"/>
        <end position="170"/>
    </location>
</feature>
<dbReference type="EMBL" id="CP040558">
    <property type="protein sequence ID" value="QCU73921.1"/>
    <property type="molecule type" value="Genomic_DNA"/>
</dbReference>
<reference evidence="3 4" key="1">
    <citation type="submission" date="2019-05" db="EMBL/GenBank/DDBJ databases">
        <title>Complete genome sequence of Pseudoalteromonas sp. 16-SW-7(T) isolated from the Okhotsk Sea, Russia.</title>
        <authorList>
            <person name="Nguyen T.H."/>
            <person name="Nedashkovskaya O.I."/>
            <person name="Kim S.-G."/>
        </authorList>
    </citation>
    <scope>NUCLEOTIDE SEQUENCE [LARGE SCALE GENOMIC DNA]</scope>
    <source>
        <strain evidence="3 4">16-SW-7</strain>
    </source>
</reference>
<name>A0A4P9IZG4_9GAMM</name>
<dbReference type="GeneID" id="88775073"/>
<dbReference type="AlphaFoldDB" id="A0A4P9IZG4"/>
<proteinExistence type="predicted"/>
<gene>
    <name evidence="3" type="ORF">FFU37_05375</name>
</gene>
<evidence type="ECO:0000256" key="1">
    <source>
        <dbReference type="SAM" id="MobiDB-lite"/>
    </source>
</evidence>
<feature type="compositionally biased region" description="Low complexity" evidence="1">
    <location>
        <begin position="121"/>
        <end position="140"/>
    </location>
</feature>
<dbReference type="RefSeq" id="WP_138488908.1">
    <property type="nucleotide sequence ID" value="NZ_CP040558.1"/>
</dbReference>
<evidence type="ECO:0000313" key="3">
    <source>
        <dbReference type="EMBL" id="QCU73921.1"/>
    </source>
</evidence>
<evidence type="ECO:0000313" key="4">
    <source>
        <dbReference type="Proteomes" id="UP000310065"/>
    </source>
</evidence>
<sequence>MKKLILAGLVLGAAVIALPVNAQTDGTNSLVNVLNNASADATPEQLEADLLAAIASVCSDCSAEEVDAMINDVIAAVGADSPLIADVLSAMSAAGIDSDTLTLAAVSAGVDATVASEATAAGPNIPGQNAAPNANANPNARSRVPAFVSLPAPPGAGGTGGDDGISEVVN</sequence>
<dbReference type="Proteomes" id="UP000310065">
    <property type="component" value="Chromosome L1"/>
</dbReference>